<keyword evidence="3" id="KW-0804">Transcription</keyword>
<evidence type="ECO:0000313" key="8">
    <source>
        <dbReference type="Proteomes" id="UP000323876"/>
    </source>
</evidence>
<dbReference type="SUPFAM" id="SSF46785">
    <property type="entry name" value="Winged helix' DNA-binding domain"/>
    <property type="match status" value="1"/>
</dbReference>
<protein>
    <submittedName>
        <fullName evidence="7">GntR family transcriptional regulator</fullName>
    </submittedName>
</protein>
<keyword evidence="1" id="KW-0805">Transcription regulation</keyword>
<dbReference type="InterPro" id="IPR004111">
    <property type="entry name" value="Repressor_TetR_C"/>
</dbReference>
<feature type="DNA-binding region" description="H-T-H motif" evidence="4">
    <location>
        <begin position="114"/>
        <end position="133"/>
    </location>
</feature>
<dbReference type="Gene3D" id="1.10.357.10">
    <property type="entry name" value="Tetracycline Repressor, domain 2"/>
    <property type="match status" value="1"/>
</dbReference>
<evidence type="ECO:0000256" key="2">
    <source>
        <dbReference type="ARBA" id="ARBA00023125"/>
    </source>
</evidence>
<dbReference type="Proteomes" id="UP000323876">
    <property type="component" value="Unassembled WGS sequence"/>
</dbReference>
<keyword evidence="2 4" id="KW-0238">DNA-binding</keyword>
<dbReference type="InterPro" id="IPR036388">
    <property type="entry name" value="WH-like_DNA-bd_sf"/>
</dbReference>
<dbReference type="InterPro" id="IPR036271">
    <property type="entry name" value="Tet_transcr_reg_TetR-rel_C_sf"/>
</dbReference>
<gene>
    <name evidence="7" type="ORF">F3087_20560</name>
</gene>
<dbReference type="SUPFAM" id="SSF48498">
    <property type="entry name" value="Tetracyclin repressor-like, C-terminal domain"/>
    <property type="match status" value="1"/>
</dbReference>
<dbReference type="Pfam" id="PF00440">
    <property type="entry name" value="TetR_N"/>
    <property type="match status" value="1"/>
</dbReference>
<name>A0A5N0EGP5_9NOCA</name>
<dbReference type="Pfam" id="PF02909">
    <property type="entry name" value="TetR_C_1"/>
    <property type="match status" value="1"/>
</dbReference>
<proteinExistence type="predicted"/>
<dbReference type="InterPro" id="IPR036390">
    <property type="entry name" value="WH_DNA-bd_sf"/>
</dbReference>
<sequence>MRTSTAGSADATPPYLRIAAEIQERISSGELRAGDRVPSARQITKEWGVAIATATKVLAVLRQAGAAKAVPGVGTVVDSSQAAPAREPDTELTAASIVRAGMAIADAEGLPALSMRRVAAELGVPTMSLYRHVGSKDQLVLLMADEAFGEAELPDPPPAGWRARLEVLARLQWAMYHRHPWVVAALWVNQPKPAPKLLAHTEWAVRAFDELGLDPDAMMYAHVSLYSYVRGIAVNLELEAGIRRAGTPMEPWDVLEPEYEQFLTSGRYPTLASLNERNDFQFDIDKLFDFGLHRLLDGFAAFIAPGAGPG</sequence>
<dbReference type="GO" id="GO:0045892">
    <property type="term" value="P:negative regulation of DNA-templated transcription"/>
    <property type="evidence" value="ECO:0007669"/>
    <property type="project" value="InterPro"/>
</dbReference>
<evidence type="ECO:0000259" key="5">
    <source>
        <dbReference type="PROSITE" id="PS50949"/>
    </source>
</evidence>
<evidence type="ECO:0000256" key="3">
    <source>
        <dbReference type="ARBA" id="ARBA00023163"/>
    </source>
</evidence>
<accession>A0A5N0EGP5</accession>
<dbReference type="InterPro" id="IPR000524">
    <property type="entry name" value="Tscrpt_reg_HTH_GntR"/>
</dbReference>
<evidence type="ECO:0000313" key="7">
    <source>
        <dbReference type="EMBL" id="KAA8887285.1"/>
    </source>
</evidence>
<dbReference type="InterPro" id="IPR009057">
    <property type="entry name" value="Homeodomain-like_sf"/>
</dbReference>
<dbReference type="SUPFAM" id="SSF46689">
    <property type="entry name" value="Homeodomain-like"/>
    <property type="match status" value="1"/>
</dbReference>
<dbReference type="Pfam" id="PF00392">
    <property type="entry name" value="GntR"/>
    <property type="match status" value="1"/>
</dbReference>
<dbReference type="GO" id="GO:0000976">
    <property type="term" value="F:transcription cis-regulatory region binding"/>
    <property type="evidence" value="ECO:0007669"/>
    <property type="project" value="TreeGrafter"/>
</dbReference>
<comment type="caution">
    <text evidence="7">The sequence shown here is derived from an EMBL/GenBank/DDBJ whole genome shotgun (WGS) entry which is preliminary data.</text>
</comment>
<dbReference type="EMBL" id="VXLC01000008">
    <property type="protein sequence ID" value="KAA8887285.1"/>
    <property type="molecule type" value="Genomic_DNA"/>
</dbReference>
<dbReference type="InterPro" id="IPR050109">
    <property type="entry name" value="HTH-type_TetR-like_transc_reg"/>
</dbReference>
<dbReference type="CDD" id="cd07377">
    <property type="entry name" value="WHTH_GntR"/>
    <property type="match status" value="1"/>
</dbReference>
<dbReference type="AlphaFoldDB" id="A0A5N0EGP5"/>
<dbReference type="PANTHER" id="PTHR30055">
    <property type="entry name" value="HTH-TYPE TRANSCRIPTIONAL REGULATOR RUTR"/>
    <property type="match status" value="1"/>
</dbReference>
<dbReference type="Gene3D" id="1.10.10.10">
    <property type="entry name" value="Winged helix-like DNA-binding domain superfamily/Winged helix DNA-binding domain"/>
    <property type="match status" value="1"/>
</dbReference>
<dbReference type="PANTHER" id="PTHR30055:SF151">
    <property type="entry name" value="TRANSCRIPTIONAL REGULATORY PROTEIN"/>
    <property type="match status" value="1"/>
</dbReference>
<evidence type="ECO:0000256" key="4">
    <source>
        <dbReference type="PROSITE-ProRule" id="PRU00335"/>
    </source>
</evidence>
<reference evidence="7 8" key="1">
    <citation type="submission" date="2019-09" db="EMBL/GenBank/DDBJ databases">
        <authorList>
            <person name="Wang X."/>
        </authorList>
    </citation>
    <scope>NUCLEOTIDE SEQUENCE [LARGE SCALE GENOMIC DNA]</scope>
    <source>
        <strain evidence="7 8">CICC 11023</strain>
    </source>
</reference>
<dbReference type="OrthoDB" id="2570341at2"/>
<dbReference type="InterPro" id="IPR001647">
    <property type="entry name" value="HTH_TetR"/>
</dbReference>
<dbReference type="PROSITE" id="PS50977">
    <property type="entry name" value="HTH_TETR_2"/>
    <property type="match status" value="1"/>
</dbReference>
<keyword evidence="8" id="KW-1185">Reference proteome</keyword>
<feature type="domain" description="HTH gntR-type" evidence="5">
    <location>
        <begin position="12"/>
        <end position="80"/>
    </location>
</feature>
<evidence type="ECO:0000259" key="6">
    <source>
        <dbReference type="PROSITE" id="PS50977"/>
    </source>
</evidence>
<organism evidence="7 8">
    <name type="scientific">Nocardia colli</name>
    <dbReference type="NCBI Taxonomy" id="2545717"/>
    <lineage>
        <taxon>Bacteria</taxon>
        <taxon>Bacillati</taxon>
        <taxon>Actinomycetota</taxon>
        <taxon>Actinomycetes</taxon>
        <taxon>Mycobacteriales</taxon>
        <taxon>Nocardiaceae</taxon>
        <taxon>Nocardia</taxon>
    </lineage>
</organism>
<feature type="domain" description="HTH tetR-type" evidence="6">
    <location>
        <begin position="91"/>
        <end position="151"/>
    </location>
</feature>
<dbReference type="Gene3D" id="1.10.10.60">
    <property type="entry name" value="Homeodomain-like"/>
    <property type="match status" value="1"/>
</dbReference>
<evidence type="ECO:0000256" key="1">
    <source>
        <dbReference type="ARBA" id="ARBA00023015"/>
    </source>
</evidence>
<dbReference type="PROSITE" id="PS50949">
    <property type="entry name" value="HTH_GNTR"/>
    <property type="match status" value="1"/>
</dbReference>
<dbReference type="RefSeq" id="WP_150403615.1">
    <property type="nucleotide sequence ID" value="NZ_VXLC01000008.1"/>
</dbReference>
<dbReference type="GO" id="GO:0003700">
    <property type="term" value="F:DNA-binding transcription factor activity"/>
    <property type="evidence" value="ECO:0007669"/>
    <property type="project" value="InterPro"/>
</dbReference>
<dbReference type="SMART" id="SM00345">
    <property type="entry name" value="HTH_GNTR"/>
    <property type="match status" value="1"/>
</dbReference>